<keyword evidence="3 11" id="KW-1134">Transmembrane beta strand</keyword>
<keyword evidence="9 11" id="KW-0472">Membrane</keyword>
<evidence type="ECO:0000256" key="12">
    <source>
        <dbReference type="RuleBase" id="RU003357"/>
    </source>
</evidence>
<dbReference type="Gene3D" id="2.40.170.20">
    <property type="entry name" value="TonB-dependent receptor, beta-barrel domain"/>
    <property type="match status" value="1"/>
</dbReference>
<evidence type="ECO:0000259" key="14">
    <source>
        <dbReference type="Pfam" id="PF00593"/>
    </source>
</evidence>
<keyword evidence="6" id="KW-0408">Iron</keyword>
<feature type="domain" description="TonB-dependent receptor plug" evidence="15">
    <location>
        <begin position="68"/>
        <end position="172"/>
    </location>
</feature>
<evidence type="ECO:0000313" key="16">
    <source>
        <dbReference type="EMBL" id="MBB5142104.1"/>
    </source>
</evidence>
<feature type="domain" description="TonB-dependent receptor-like beta-barrel" evidence="14">
    <location>
        <begin position="262"/>
        <end position="674"/>
    </location>
</feature>
<comment type="similarity">
    <text evidence="11 12">Belongs to the TonB-dependent receptor family.</text>
</comment>
<keyword evidence="7" id="KW-0406">Ion transport</keyword>
<feature type="signal peptide" evidence="13">
    <location>
        <begin position="1"/>
        <end position="37"/>
    </location>
</feature>
<accession>A0A7W8C0G0</accession>
<evidence type="ECO:0000256" key="1">
    <source>
        <dbReference type="ARBA" id="ARBA00004571"/>
    </source>
</evidence>
<dbReference type="GO" id="GO:0009279">
    <property type="term" value="C:cell outer membrane"/>
    <property type="evidence" value="ECO:0007669"/>
    <property type="project" value="UniProtKB-SubCell"/>
</dbReference>
<keyword evidence="4" id="KW-0410">Iron transport</keyword>
<evidence type="ECO:0000256" key="4">
    <source>
        <dbReference type="ARBA" id="ARBA00022496"/>
    </source>
</evidence>
<feature type="chain" id="PRO_5030726392" evidence="13">
    <location>
        <begin position="38"/>
        <end position="708"/>
    </location>
</feature>
<dbReference type="PROSITE" id="PS00430">
    <property type="entry name" value="TONB_DEPENDENT_REC_1"/>
    <property type="match status" value="1"/>
</dbReference>
<dbReference type="CDD" id="cd01347">
    <property type="entry name" value="ligand_gated_channel"/>
    <property type="match status" value="1"/>
</dbReference>
<dbReference type="RefSeq" id="WP_246387919.1">
    <property type="nucleotide sequence ID" value="NZ_JACHGO010000001.1"/>
</dbReference>
<evidence type="ECO:0000256" key="3">
    <source>
        <dbReference type="ARBA" id="ARBA00022452"/>
    </source>
</evidence>
<keyword evidence="17" id="KW-1185">Reference proteome</keyword>
<evidence type="ECO:0000313" key="17">
    <source>
        <dbReference type="Proteomes" id="UP000539075"/>
    </source>
</evidence>
<dbReference type="PANTHER" id="PTHR32552">
    <property type="entry name" value="FERRICHROME IRON RECEPTOR-RELATED"/>
    <property type="match status" value="1"/>
</dbReference>
<organism evidence="16 17">
    <name type="scientific">Desulfovibrio intestinalis</name>
    <dbReference type="NCBI Taxonomy" id="58621"/>
    <lineage>
        <taxon>Bacteria</taxon>
        <taxon>Pseudomonadati</taxon>
        <taxon>Thermodesulfobacteriota</taxon>
        <taxon>Desulfovibrionia</taxon>
        <taxon>Desulfovibrionales</taxon>
        <taxon>Desulfovibrionaceae</taxon>
        <taxon>Desulfovibrio</taxon>
    </lineage>
</organism>
<dbReference type="SUPFAM" id="SSF56935">
    <property type="entry name" value="Porins"/>
    <property type="match status" value="1"/>
</dbReference>
<reference evidence="16 17" key="1">
    <citation type="submission" date="2020-08" db="EMBL/GenBank/DDBJ databases">
        <title>Genomic Encyclopedia of Type Strains, Phase IV (KMG-IV): sequencing the most valuable type-strain genomes for metagenomic binning, comparative biology and taxonomic classification.</title>
        <authorList>
            <person name="Goeker M."/>
        </authorList>
    </citation>
    <scope>NUCLEOTIDE SEQUENCE [LARGE SCALE GENOMIC DNA]</scope>
    <source>
        <strain evidence="16 17">DSM 11275</strain>
    </source>
</reference>
<keyword evidence="2 11" id="KW-0813">Transport</keyword>
<dbReference type="Pfam" id="PF00593">
    <property type="entry name" value="TonB_dep_Rec_b-barrel"/>
    <property type="match status" value="1"/>
</dbReference>
<evidence type="ECO:0000256" key="7">
    <source>
        <dbReference type="ARBA" id="ARBA00023065"/>
    </source>
</evidence>
<dbReference type="InterPro" id="IPR000531">
    <property type="entry name" value="Beta-barrel_TonB"/>
</dbReference>
<dbReference type="AlphaFoldDB" id="A0A7W8C0G0"/>
<dbReference type="PANTHER" id="PTHR32552:SF81">
    <property type="entry name" value="TONB-DEPENDENT OUTER MEMBRANE RECEPTOR"/>
    <property type="match status" value="1"/>
</dbReference>
<dbReference type="InterPro" id="IPR036942">
    <property type="entry name" value="Beta-barrel_TonB_sf"/>
</dbReference>
<keyword evidence="8 12" id="KW-0798">TonB box</keyword>
<dbReference type="EMBL" id="JACHGO010000001">
    <property type="protein sequence ID" value="MBB5142104.1"/>
    <property type="molecule type" value="Genomic_DNA"/>
</dbReference>
<evidence type="ECO:0000259" key="15">
    <source>
        <dbReference type="Pfam" id="PF07715"/>
    </source>
</evidence>
<keyword evidence="10 11" id="KW-0998">Cell outer membrane</keyword>
<evidence type="ECO:0000256" key="5">
    <source>
        <dbReference type="ARBA" id="ARBA00022692"/>
    </source>
</evidence>
<evidence type="ECO:0000256" key="13">
    <source>
        <dbReference type="SAM" id="SignalP"/>
    </source>
</evidence>
<evidence type="ECO:0000256" key="11">
    <source>
        <dbReference type="PROSITE-ProRule" id="PRU01360"/>
    </source>
</evidence>
<dbReference type="PROSITE" id="PS52016">
    <property type="entry name" value="TONB_DEPENDENT_REC_3"/>
    <property type="match status" value="1"/>
</dbReference>
<proteinExistence type="inferred from homology"/>
<keyword evidence="5 11" id="KW-0812">Transmembrane</keyword>
<evidence type="ECO:0000256" key="8">
    <source>
        <dbReference type="ARBA" id="ARBA00023077"/>
    </source>
</evidence>
<sequence length="708" mass="78128">MKSTFNFNKQAGLSTMRYFTLYIAALALCLGVTSVTAVPIASAESTPKASDYTLDTVTVTATKREQKVKEIATSISTATDIDLENSAAQTLKDATRLFPNVHMKSTSSGNEIVIRGFSTWDTALQSPAGLYVDEIPYPLSYMQNLYLMDMERAEVLRGPQGTLFGQNSESGVVNLVRKVPGNDVRAHIFTEGGTYNTYRLGASVSTPILEDKAYFSGSFLRHQSDGYVDNLYKDSTRAARNDATSGRGMLRLTPTEKVDLRFSVDASRQDVGVGTMRMYTGPYRSDRWEVRSNAADSSSATFTLPALVASYTGDAAKLTSITSYMAYNYDMKSDIDRTPLPTGVSDMKIDQRNFTQELRLASVGKSRLSWVTGAFVGASRTKTDMDRLMQRAAATSYLHTDYTSDTQALFGQGTWSIVEGLRLTVGLRAENTRLNGEQSYNTLAVRRHYTKDVTFTELLPMASLSWDATSNITPYISWSQGYLPGGFNIFSASNRGNFYYEPEYSTNYETGLKTHWLNDKLLANVSAFYSTIRDKQVREEDPTGGVGTWKFTNSAQAHSSGFEAELKAYPLAGLELRGGVGYARSIIDDWTTTVNGVKKDFSGKRLPWAPDLTYNIGVGYTHETGLFAQVDLFGAGKQYFDAENNLSDPGYQTINAQVGYHGDNWDVSLWGKNIMDARYATKKLASSGQTIVEDGAPMTFGVTVGWRF</sequence>
<evidence type="ECO:0000256" key="6">
    <source>
        <dbReference type="ARBA" id="ARBA00023004"/>
    </source>
</evidence>
<comment type="subcellular location">
    <subcellularLocation>
        <location evidence="1 11">Cell outer membrane</location>
        <topology evidence="1 11">Multi-pass membrane protein</topology>
    </subcellularLocation>
</comment>
<evidence type="ECO:0000256" key="2">
    <source>
        <dbReference type="ARBA" id="ARBA00022448"/>
    </source>
</evidence>
<keyword evidence="13" id="KW-0732">Signal</keyword>
<evidence type="ECO:0000256" key="10">
    <source>
        <dbReference type="ARBA" id="ARBA00023237"/>
    </source>
</evidence>
<dbReference type="Proteomes" id="UP000539075">
    <property type="component" value="Unassembled WGS sequence"/>
</dbReference>
<protein>
    <submittedName>
        <fullName evidence="16">Iron complex outermembrane receptor protein</fullName>
    </submittedName>
</protein>
<keyword evidence="16" id="KW-0675">Receptor</keyword>
<dbReference type="Pfam" id="PF07715">
    <property type="entry name" value="Plug"/>
    <property type="match status" value="1"/>
</dbReference>
<evidence type="ECO:0000256" key="9">
    <source>
        <dbReference type="ARBA" id="ARBA00023136"/>
    </source>
</evidence>
<dbReference type="GO" id="GO:0006826">
    <property type="term" value="P:iron ion transport"/>
    <property type="evidence" value="ECO:0007669"/>
    <property type="project" value="UniProtKB-KW"/>
</dbReference>
<gene>
    <name evidence="16" type="ORF">HNQ38_000167</name>
</gene>
<dbReference type="InterPro" id="IPR012910">
    <property type="entry name" value="Plug_dom"/>
</dbReference>
<dbReference type="InterPro" id="IPR039426">
    <property type="entry name" value="TonB-dep_rcpt-like"/>
</dbReference>
<dbReference type="InterPro" id="IPR010916">
    <property type="entry name" value="TonB_box_CS"/>
</dbReference>
<comment type="caution">
    <text evidence="16">The sequence shown here is derived from an EMBL/GenBank/DDBJ whole genome shotgun (WGS) entry which is preliminary data.</text>
</comment>
<name>A0A7W8C0G0_9BACT</name>